<organism evidence="1 2">
    <name type="scientific">Paenibacillus whitsoniae</name>
    <dbReference type="NCBI Taxonomy" id="2496558"/>
    <lineage>
        <taxon>Bacteria</taxon>
        <taxon>Bacillati</taxon>
        <taxon>Bacillota</taxon>
        <taxon>Bacilli</taxon>
        <taxon>Bacillales</taxon>
        <taxon>Paenibacillaceae</taxon>
        <taxon>Paenibacillus</taxon>
    </lineage>
</organism>
<dbReference type="GO" id="GO:0003743">
    <property type="term" value="F:translation initiation factor activity"/>
    <property type="evidence" value="ECO:0007669"/>
    <property type="project" value="UniProtKB-KW"/>
</dbReference>
<keyword evidence="1" id="KW-0648">Protein biosynthesis</keyword>
<dbReference type="AlphaFoldDB" id="A0A430JJZ6"/>
<reference evidence="1 2" key="1">
    <citation type="submission" date="2018-12" db="EMBL/GenBank/DDBJ databases">
        <title>Bacillus ochoae sp. nov., Paenibacillus whitsoniae sp. nov., Paenibacillus spiritus sp. nov. Isolated from the Mars Exploration Rover during spacecraft assembly.</title>
        <authorList>
            <person name="Seuylemezian A."/>
            <person name="Vaishampayan P."/>
        </authorList>
    </citation>
    <scope>NUCLEOTIDE SEQUENCE [LARGE SCALE GENOMIC DNA]</scope>
    <source>
        <strain evidence="1 2">MER 54</strain>
    </source>
</reference>
<protein>
    <submittedName>
        <fullName evidence="1">Replication initiation factor family protein</fullName>
    </submittedName>
</protein>
<sequence>MVIEYRDVPIGFFKGWCMRLMLNGRYRVRRTEYRKIYAYQMHLRLGKSVYLHVFYRNFRETDGGLYTFRLETRPEHFQQFTDLLSELRYVASGIDFVSCDVAYDVPYALGDVFVAPNDIRRKLRKYNDTRYFGLPHQRKQNGYCRVYDKAQELLKRHGMEYTGNLTRIEMVYKPEIRTPLMDMFTYPPDQNRHYFASVVEDWSAFTAKQAERIRNWQRGEETYTRHVRESIKKTLAESSIDFNRLASEQWKEILEHPIAAILGHNAA</sequence>
<dbReference type="Proteomes" id="UP000276128">
    <property type="component" value="Unassembled WGS sequence"/>
</dbReference>
<comment type="caution">
    <text evidence="1">The sequence shown here is derived from an EMBL/GenBank/DDBJ whole genome shotgun (WGS) entry which is preliminary data.</text>
</comment>
<keyword evidence="1" id="KW-0396">Initiation factor</keyword>
<gene>
    <name evidence="1" type="ORF">EJQ19_02590</name>
</gene>
<proteinExistence type="predicted"/>
<accession>A0A430JJZ6</accession>
<evidence type="ECO:0000313" key="2">
    <source>
        <dbReference type="Proteomes" id="UP000276128"/>
    </source>
</evidence>
<dbReference type="OrthoDB" id="2731238at2"/>
<evidence type="ECO:0000313" key="1">
    <source>
        <dbReference type="EMBL" id="RTE11329.1"/>
    </source>
</evidence>
<keyword evidence="2" id="KW-1185">Reference proteome</keyword>
<name>A0A430JJZ6_9BACL</name>
<dbReference type="EMBL" id="RXHU01000011">
    <property type="protein sequence ID" value="RTE11329.1"/>
    <property type="molecule type" value="Genomic_DNA"/>
</dbReference>